<sequence length="82" mass="8923">MTDIITALYHAASSEEPDTMDGPSLCDYYQRREETEQTRRALVDAVGDEVDVDSYGVAMECQGFVNGFKLALGLCMGVCCCG</sequence>
<protein>
    <submittedName>
        <fullName evidence="1">Uncharacterized protein</fullName>
    </submittedName>
</protein>
<proteinExistence type="predicted"/>
<dbReference type="RefSeq" id="WP_154024388.1">
    <property type="nucleotide sequence ID" value="NZ_CAAKOI010000195.1"/>
</dbReference>
<evidence type="ECO:0000313" key="2">
    <source>
        <dbReference type="Proteomes" id="UP001211173"/>
    </source>
</evidence>
<comment type="caution">
    <text evidence="1">The sequence shown here is derived from an EMBL/GenBank/DDBJ whole genome shotgun (WGS) entry which is preliminary data.</text>
</comment>
<accession>A0AAW6CFG6</accession>
<gene>
    <name evidence="1" type="ORF">PNE06_03885</name>
</gene>
<name>A0AAW6CFG6_FLAPL</name>
<organism evidence="1 2">
    <name type="scientific">Flavonifractor plautii</name>
    <name type="common">Fusobacterium plautii</name>
    <dbReference type="NCBI Taxonomy" id="292800"/>
    <lineage>
        <taxon>Bacteria</taxon>
        <taxon>Bacillati</taxon>
        <taxon>Bacillota</taxon>
        <taxon>Clostridia</taxon>
        <taxon>Eubacteriales</taxon>
        <taxon>Oscillospiraceae</taxon>
        <taxon>Flavonifractor</taxon>
    </lineage>
</organism>
<dbReference type="Proteomes" id="UP001211173">
    <property type="component" value="Unassembled WGS sequence"/>
</dbReference>
<evidence type="ECO:0000313" key="1">
    <source>
        <dbReference type="EMBL" id="MDB7932210.1"/>
    </source>
</evidence>
<dbReference type="EMBL" id="JAQLWV010000004">
    <property type="protein sequence ID" value="MDB7932210.1"/>
    <property type="molecule type" value="Genomic_DNA"/>
</dbReference>
<reference evidence="1" key="1">
    <citation type="submission" date="2023-01" db="EMBL/GenBank/DDBJ databases">
        <title>Human gut microbiome strain richness.</title>
        <authorList>
            <person name="Chen-Liaw A."/>
        </authorList>
    </citation>
    <scope>NUCLEOTIDE SEQUENCE</scope>
    <source>
        <strain evidence="1">1001287st1_F4_1001285I_161205</strain>
    </source>
</reference>
<dbReference type="AlphaFoldDB" id="A0AAW6CFG6"/>